<reference evidence="5 6" key="1">
    <citation type="submission" date="2018-10" db="EMBL/GenBank/DDBJ databases">
        <title>Robbsia sp. DHC34, isolated from soil.</title>
        <authorList>
            <person name="Gao Z.-H."/>
            <person name="Qiu L.-H."/>
        </authorList>
    </citation>
    <scope>NUCLEOTIDE SEQUENCE [LARGE SCALE GENOMIC DNA]</scope>
    <source>
        <strain evidence="5 6">DHC34</strain>
    </source>
</reference>
<dbReference type="InterPro" id="IPR009057">
    <property type="entry name" value="Homeodomain-like_sf"/>
</dbReference>
<evidence type="ECO:0000256" key="1">
    <source>
        <dbReference type="ARBA" id="ARBA00023125"/>
    </source>
</evidence>
<accession>A0A494YBG9</accession>
<dbReference type="Gene3D" id="1.10.357.10">
    <property type="entry name" value="Tetracycline Repressor, domain 2"/>
    <property type="match status" value="1"/>
</dbReference>
<feature type="DNA-binding region" description="H-T-H motif" evidence="2">
    <location>
        <begin position="47"/>
        <end position="66"/>
    </location>
</feature>
<sequence length="231" mass="25966">MTTNQTKVQTTSDAPNGKARETRIRTLAAIRAAAISEFSQHGFNGASTQAIAQRAGLTKSQLHYYIDDKEALYAEVLGELMDSWAELFEFGSDDAPPSDVIAEYLSQKLQFAFKQPELSRIFTTELLSGGRRLEAFWPEAVAQTYRKVRMIEGWIEAGQLRQQDARLLIMHMWAVTQYYADYAIQAEKMLDAPLRGRKLQQHILNELVIFVLTGCGLPAPTRAPALRTIRG</sequence>
<keyword evidence="1 2" id="KW-0238">DNA-binding</keyword>
<feature type="region of interest" description="Disordered" evidence="3">
    <location>
        <begin position="1"/>
        <end position="20"/>
    </location>
</feature>
<dbReference type="SUPFAM" id="SSF46689">
    <property type="entry name" value="Homeodomain-like"/>
    <property type="match status" value="1"/>
</dbReference>
<dbReference type="PRINTS" id="PR00455">
    <property type="entry name" value="HTHTETR"/>
</dbReference>
<dbReference type="GO" id="GO:0003700">
    <property type="term" value="F:DNA-binding transcription factor activity"/>
    <property type="evidence" value="ECO:0007669"/>
    <property type="project" value="TreeGrafter"/>
</dbReference>
<dbReference type="InterPro" id="IPR001647">
    <property type="entry name" value="HTH_TetR"/>
</dbReference>
<dbReference type="AlphaFoldDB" id="A0A494YBG9"/>
<dbReference type="Pfam" id="PF00440">
    <property type="entry name" value="TetR_N"/>
    <property type="match status" value="1"/>
</dbReference>
<dbReference type="Pfam" id="PF08362">
    <property type="entry name" value="TetR_C_3"/>
    <property type="match status" value="1"/>
</dbReference>
<gene>
    <name evidence="5" type="ORF">D7S86_06705</name>
</gene>
<dbReference type="RefSeq" id="WP_121084792.1">
    <property type="nucleotide sequence ID" value="NZ_RBZU01000002.1"/>
</dbReference>
<dbReference type="PANTHER" id="PTHR30055">
    <property type="entry name" value="HTH-TYPE TRANSCRIPTIONAL REGULATOR RUTR"/>
    <property type="match status" value="1"/>
</dbReference>
<dbReference type="GO" id="GO:0000976">
    <property type="term" value="F:transcription cis-regulatory region binding"/>
    <property type="evidence" value="ECO:0007669"/>
    <property type="project" value="TreeGrafter"/>
</dbReference>
<dbReference type="PANTHER" id="PTHR30055:SF196">
    <property type="entry name" value="HTH-TYPE TRANSCRIPTIONAL REGULATOR RUTR"/>
    <property type="match status" value="1"/>
</dbReference>
<keyword evidence="6" id="KW-1185">Reference proteome</keyword>
<dbReference type="PROSITE" id="PS50977">
    <property type="entry name" value="HTH_TETR_2"/>
    <property type="match status" value="1"/>
</dbReference>
<evidence type="ECO:0000256" key="2">
    <source>
        <dbReference type="PROSITE-ProRule" id="PRU00335"/>
    </source>
</evidence>
<evidence type="ECO:0000313" key="5">
    <source>
        <dbReference type="EMBL" id="RKP57630.1"/>
    </source>
</evidence>
<name>A0A494YBG9_9BURK</name>
<dbReference type="InterPro" id="IPR050109">
    <property type="entry name" value="HTH-type_TetR-like_transc_reg"/>
</dbReference>
<dbReference type="Proteomes" id="UP000270342">
    <property type="component" value="Unassembled WGS sequence"/>
</dbReference>
<evidence type="ECO:0000256" key="3">
    <source>
        <dbReference type="SAM" id="MobiDB-lite"/>
    </source>
</evidence>
<dbReference type="OrthoDB" id="6860332at2"/>
<proteinExistence type="predicted"/>
<evidence type="ECO:0000259" key="4">
    <source>
        <dbReference type="PROSITE" id="PS50977"/>
    </source>
</evidence>
<evidence type="ECO:0000313" key="6">
    <source>
        <dbReference type="Proteomes" id="UP000270342"/>
    </source>
</evidence>
<dbReference type="InterPro" id="IPR036271">
    <property type="entry name" value="Tet_transcr_reg_TetR-rel_C_sf"/>
</dbReference>
<dbReference type="EMBL" id="RBZU01000002">
    <property type="protein sequence ID" value="RKP57630.1"/>
    <property type="molecule type" value="Genomic_DNA"/>
</dbReference>
<dbReference type="InterPro" id="IPR013573">
    <property type="entry name" value="Tscrpt_reg_YcdC_C"/>
</dbReference>
<dbReference type="SUPFAM" id="SSF48498">
    <property type="entry name" value="Tetracyclin repressor-like, C-terminal domain"/>
    <property type="match status" value="1"/>
</dbReference>
<organism evidence="5 6">
    <name type="scientific">Pararobbsia silviterrae</name>
    <dbReference type="NCBI Taxonomy" id="1792498"/>
    <lineage>
        <taxon>Bacteria</taxon>
        <taxon>Pseudomonadati</taxon>
        <taxon>Pseudomonadota</taxon>
        <taxon>Betaproteobacteria</taxon>
        <taxon>Burkholderiales</taxon>
        <taxon>Burkholderiaceae</taxon>
        <taxon>Pararobbsia</taxon>
    </lineage>
</organism>
<dbReference type="Gene3D" id="1.10.10.60">
    <property type="entry name" value="Homeodomain-like"/>
    <property type="match status" value="1"/>
</dbReference>
<comment type="caution">
    <text evidence="5">The sequence shown here is derived from an EMBL/GenBank/DDBJ whole genome shotgun (WGS) entry which is preliminary data.</text>
</comment>
<dbReference type="GO" id="GO:0045892">
    <property type="term" value="P:negative regulation of DNA-templated transcription"/>
    <property type="evidence" value="ECO:0007669"/>
    <property type="project" value="InterPro"/>
</dbReference>
<feature type="domain" description="HTH tetR-type" evidence="4">
    <location>
        <begin position="24"/>
        <end position="84"/>
    </location>
</feature>
<protein>
    <submittedName>
        <fullName evidence="5">TetR family transcriptional regulator</fullName>
    </submittedName>
</protein>
<feature type="compositionally biased region" description="Polar residues" evidence="3">
    <location>
        <begin position="1"/>
        <end position="14"/>
    </location>
</feature>